<sequence>ATSPTARLDNIASQQETAPSHEIIMIERADRDPDLSEKKNKTKQRSIIGSHLRVTPVAATEKTGLLFRNRRVRERRRRRRPA</sequence>
<evidence type="ECO:0000313" key="3">
    <source>
        <dbReference type="Proteomes" id="UP000625711"/>
    </source>
</evidence>
<dbReference type="AlphaFoldDB" id="A0A834IAL0"/>
<evidence type="ECO:0000313" key="2">
    <source>
        <dbReference type="EMBL" id="KAF7277074.1"/>
    </source>
</evidence>
<proteinExistence type="predicted"/>
<accession>A0A834IAL0</accession>
<name>A0A834IAL0_RHYFE</name>
<organism evidence="2 3">
    <name type="scientific">Rhynchophorus ferrugineus</name>
    <name type="common">Red palm weevil</name>
    <name type="synonym">Curculio ferrugineus</name>
    <dbReference type="NCBI Taxonomy" id="354439"/>
    <lineage>
        <taxon>Eukaryota</taxon>
        <taxon>Metazoa</taxon>
        <taxon>Ecdysozoa</taxon>
        <taxon>Arthropoda</taxon>
        <taxon>Hexapoda</taxon>
        <taxon>Insecta</taxon>
        <taxon>Pterygota</taxon>
        <taxon>Neoptera</taxon>
        <taxon>Endopterygota</taxon>
        <taxon>Coleoptera</taxon>
        <taxon>Polyphaga</taxon>
        <taxon>Cucujiformia</taxon>
        <taxon>Curculionidae</taxon>
        <taxon>Dryophthorinae</taxon>
        <taxon>Rhynchophorus</taxon>
    </lineage>
</organism>
<dbReference type="Proteomes" id="UP000625711">
    <property type="component" value="Unassembled WGS sequence"/>
</dbReference>
<protein>
    <submittedName>
        <fullName evidence="2">Uncharacterized protein</fullName>
    </submittedName>
</protein>
<dbReference type="EMBL" id="JAACXV010004318">
    <property type="protein sequence ID" value="KAF7277074.1"/>
    <property type="molecule type" value="Genomic_DNA"/>
</dbReference>
<evidence type="ECO:0000256" key="1">
    <source>
        <dbReference type="SAM" id="MobiDB-lite"/>
    </source>
</evidence>
<keyword evidence="3" id="KW-1185">Reference proteome</keyword>
<feature type="region of interest" description="Disordered" evidence="1">
    <location>
        <begin position="1"/>
        <end position="21"/>
    </location>
</feature>
<reference evidence="2" key="1">
    <citation type="submission" date="2020-08" db="EMBL/GenBank/DDBJ databases">
        <title>Genome sequencing and assembly of the red palm weevil Rhynchophorus ferrugineus.</title>
        <authorList>
            <person name="Dias G.B."/>
            <person name="Bergman C.M."/>
            <person name="Manee M."/>
        </authorList>
    </citation>
    <scope>NUCLEOTIDE SEQUENCE</scope>
    <source>
        <strain evidence="2">AA-2017</strain>
        <tissue evidence="2">Whole larva</tissue>
    </source>
</reference>
<feature type="non-terminal residue" evidence="2">
    <location>
        <position position="1"/>
    </location>
</feature>
<comment type="caution">
    <text evidence="2">The sequence shown here is derived from an EMBL/GenBank/DDBJ whole genome shotgun (WGS) entry which is preliminary data.</text>
</comment>
<gene>
    <name evidence="2" type="ORF">GWI33_009473</name>
</gene>
<feature type="compositionally biased region" description="Polar residues" evidence="1">
    <location>
        <begin position="1"/>
        <end position="18"/>
    </location>
</feature>